<dbReference type="PANTHER" id="PTHR13299:SF0">
    <property type="entry name" value="PEROXISOMAL MEMBRANE PROTEIN PEX16"/>
    <property type="match status" value="1"/>
</dbReference>
<comment type="similarity">
    <text evidence="1 2">Belongs to the peroxin-16 family.</text>
</comment>
<feature type="compositionally biased region" description="Low complexity" evidence="3">
    <location>
        <begin position="199"/>
        <end position="208"/>
    </location>
</feature>
<comment type="caution">
    <text evidence="4">The sequence shown here is derived from an EMBL/GenBank/DDBJ whole genome shotgun (WGS) entry which is preliminary data.</text>
</comment>
<dbReference type="PANTHER" id="PTHR13299">
    <property type="entry name" value="PEROXISOMAL MEMBRANE PROTEIN PEX16"/>
    <property type="match status" value="1"/>
</dbReference>
<dbReference type="AlphaFoldDB" id="A0A9P5NVH3"/>
<evidence type="ECO:0000313" key="4">
    <source>
        <dbReference type="EMBL" id="KAF8905544.1"/>
    </source>
</evidence>
<sequence>MAASKAKYEAFLINNVSTISTLESSLRSITWFLPGRFKDAELASESLTTLLNLMSMYHDTLLARVVKANTSYRPLIPTSLHTRFTRAWSDKDSLYKWASRVLQIINFTELVIEMTLRRKVSEKLRWRSIILIETIKASLRLLLLKITRRPLVSPPIPEREFDPAMLPPSSNTTSPTLAPSSPPSSPPMTPEHLRNNHIPLTPHPLLTPAQSDTSPEEFLLSKALTTSSVKPSLSLIRTLSGPGDWLAEIIYILRPMIYVCLLVADRKMPERSNRALLVALFMELASRQLRRNPPPSASLERSEYARRDKDILWYLLRGSIWESYTRPKLESFVSVTSRTPLLGLFGALLKDWIPLIDDYYYCERYANLTSIY</sequence>
<organism evidence="4 5">
    <name type="scientific">Gymnopilus junonius</name>
    <name type="common">Spectacular rustgill mushroom</name>
    <name type="synonym">Gymnopilus spectabilis subsp. junonius</name>
    <dbReference type="NCBI Taxonomy" id="109634"/>
    <lineage>
        <taxon>Eukaryota</taxon>
        <taxon>Fungi</taxon>
        <taxon>Dikarya</taxon>
        <taxon>Basidiomycota</taxon>
        <taxon>Agaricomycotina</taxon>
        <taxon>Agaricomycetes</taxon>
        <taxon>Agaricomycetidae</taxon>
        <taxon>Agaricales</taxon>
        <taxon>Agaricineae</taxon>
        <taxon>Hymenogastraceae</taxon>
        <taxon>Gymnopilus</taxon>
    </lineage>
</organism>
<dbReference type="OrthoDB" id="2021143at2759"/>
<evidence type="ECO:0000313" key="5">
    <source>
        <dbReference type="Proteomes" id="UP000724874"/>
    </source>
</evidence>
<dbReference type="Pfam" id="PF08610">
    <property type="entry name" value="Pex16"/>
    <property type="match status" value="1"/>
</dbReference>
<dbReference type="EMBL" id="JADNYJ010000022">
    <property type="protein sequence ID" value="KAF8905544.1"/>
    <property type="molecule type" value="Genomic_DNA"/>
</dbReference>
<feature type="compositionally biased region" description="Low complexity" evidence="3">
    <location>
        <begin position="167"/>
        <end position="179"/>
    </location>
</feature>
<gene>
    <name evidence="4" type="ORF">CPB84DRAFT_1676701</name>
</gene>
<dbReference type="GO" id="GO:0007031">
    <property type="term" value="P:peroxisome organization"/>
    <property type="evidence" value="ECO:0007669"/>
    <property type="project" value="UniProtKB-KW"/>
</dbReference>
<evidence type="ECO:0000256" key="1">
    <source>
        <dbReference type="ARBA" id="ARBA00009505"/>
    </source>
</evidence>
<feature type="compositionally biased region" description="Pro residues" evidence="3">
    <location>
        <begin position="180"/>
        <end position="189"/>
    </location>
</feature>
<feature type="region of interest" description="Disordered" evidence="3">
    <location>
        <begin position="157"/>
        <end position="212"/>
    </location>
</feature>
<reference evidence="4" key="1">
    <citation type="submission" date="2020-11" db="EMBL/GenBank/DDBJ databases">
        <authorList>
            <consortium name="DOE Joint Genome Institute"/>
            <person name="Ahrendt S."/>
            <person name="Riley R."/>
            <person name="Andreopoulos W."/>
            <person name="LaButti K."/>
            <person name="Pangilinan J."/>
            <person name="Ruiz-duenas F.J."/>
            <person name="Barrasa J.M."/>
            <person name="Sanchez-Garcia M."/>
            <person name="Camarero S."/>
            <person name="Miyauchi S."/>
            <person name="Serrano A."/>
            <person name="Linde D."/>
            <person name="Babiker R."/>
            <person name="Drula E."/>
            <person name="Ayuso-Fernandez I."/>
            <person name="Pacheco R."/>
            <person name="Padilla G."/>
            <person name="Ferreira P."/>
            <person name="Barriuso J."/>
            <person name="Kellner H."/>
            <person name="Castanera R."/>
            <person name="Alfaro M."/>
            <person name="Ramirez L."/>
            <person name="Pisabarro A.G."/>
            <person name="Kuo A."/>
            <person name="Tritt A."/>
            <person name="Lipzen A."/>
            <person name="He G."/>
            <person name="Yan M."/>
            <person name="Ng V."/>
            <person name="Cullen D."/>
            <person name="Martin F."/>
            <person name="Rosso M.-N."/>
            <person name="Henrissat B."/>
            <person name="Hibbett D."/>
            <person name="Martinez A.T."/>
            <person name="Grigoriev I.V."/>
        </authorList>
    </citation>
    <scope>NUCLEOTIDE SEQUENCE</scope>
    <source>
        <strain evidence="4">AH 44721</strain>
    </source>
</reference>
<keyword evidence="2" id="KW-0962">Peroxisome biogenesis</keyword>
<evidence type="ECO:0000256" key="2">
    <source>
        <dbReference type="RuleBase" id="RU365003"/>
    </source>
</evidence>
<proteinExistence type="inferred from homology"/>
<dbReference type="Proteomes" id="UP000724874">
    <property type="component" value="Unassembled WGS sequence"/>
</dbReference>
<protein>
    <recommendedName>
        <fullName evidence="2">Peroxisomal membrane protein PEX16</fullName>
    </recommendedName>
</protein>
<name>A0A9P5NVH3_GYMJU</name>
<keyword evidence="5" id="KW-1185">Reference proteome</keyword>
<keyword evidence="2" id="KW-0576">Peroxisome</keyword>
<comment type="subcellular location">
    <subcellularLocation>
        <location evidence="2">Peroxisome membrane</location>
    </subcellularLocation>
</comment>
<accession>A0A9P5NVH3</accession>
<dbReference type="InterPro" id="IPR013919">
    <property type="entry name" value="Pex16"/>
</dbReference>
<evidence type="ECO:0000256" key="3">
    <source>
        <dbReference type="SAM" id="MobiDB-lite"/>
    </source>
</evidence>
<dbReference type="GO" id="GO:0005778">
    <property type="term" value="C:peroxisomal membrane"/>
    <property type="evidence" value="ECO:0007669"/>
    <property type="project" value="UniProtKB-SubCell"/>
</dbReference>